<evidence type="ECO:0000256" key="8">
    <source>
        <dbReference type="ARBA" id="ARBA00023136"/>
    </source>
</evidence>
<feature type="transmembrane region" description="Helical" evidence="11">
    <location>
        <begin position="126"/>
        <end position="145"/>
    </location>
</feature>
<dbReference type="RefSeq" id="WP_012597175.1">
    <property type="nucleotide sequence ID" value="NC_011726.1"/>
</dbReference>
<evidence type="ECO:0000256" key="11">
    <source>
        <dbReference type="HAMAP-Rule" id="MF_00447"/>
    </source>
</evidence>
<comment type="subcellular location">
    <subcellularLocation>
        <location evidence="11">Cellular thylakoid membrane</location>
        <topology evidence="11">Multi-pass membrane protein</topology>
    </subcellularLocation>
    <subcellularLocation>
        <location evidence="1">Membrane</location>
        <topology evidence="1">Multi-pass membrane protein</topology>
    </subcellularLocation>
</comment>
<dbReference type="EMBL" id="CP001287">
    <property type="protein sequence ID" value="ACK67921.1"/>
    <property type="molecule type" value="Genomic_DNA"/>
</dbReference>
<feature type="transmembrane region" description="Helical" evidence="11">
    <location>
        <begin position="73"/>
        <end position="97"/>
    </location>
</feature>
<feature type="domain" description="Photosystem I PsaL reaction centre subunit XI" evidence="12">
    <location>
        <begin position="7"/>
        <end position="148"/>
    </location>
</feature>
<comment type="similarity">
    <text evidence="2 11">Belongs to the PsaL family.</text>
</comment>
<proteinExistence type="inferred from homology"/>
<dbReference type="eggNOG" id="ENOG502ZMJ2">
    <property type="taxonomic scope" value="Bacteria"/>
</dbReference>
<evidence type="ECO:0000256" key="4">
    <source>
        <dbReference type="ARBA" id="ARBA00022531"/>
    </source>
</evidence>
<keyword evidence="6 11" id="KW-0603">Photosystem I</keyword>
<sequence>MTIDAIQHGGDPQVGNLATPLNSSGFSLAFIRNLPAYRKGLSANRRGLEVGMAHGYFLYGPLAILGPLRSTDYAATAGLLATVGLVSILTIALSMYASVGVTKPTETLTTPEVPEDLGTSEGWGEFANGFFIGGCGGAFFAYLLCQTPHLEILQEVVKGVWSVS</sequence>
<dbReference type="Pfam" id="PF02605">
    <property type="entry name" value="PsaL"/>
    <property type="match status" value="1"/>
</dbReference>
<evidence type="ECO:0000259" key="12">
    <source>
        <dbReference type="Pfam" id="PF02605"/>
    </source>
</evidence>
<dbReference type="AlphaFoldDB" id="B7K595"/>
<protein>
    <recommendedName>
        <fullName evidence="3 11">Photosystem I reaction center subunit XI</fullName>
    </recommendedName>
    <alternativeName>
        <fullName evidence="9 11">PSI subunit V</fullName>
    </alternativeName>
    <alternativeName>
        <fullName evidence="10 11">PSI-L</fullName>
    </alternativeName>
</protein>
<keyword evidence="11" id="KW-0793">Thylakoid</keyword>
<gene>
    <name evidence="11" type="primary">psaL</name>
    <name evidence="13" type="ordered locus">PCC8801_3982</name>
</gene>
<dbReference type="InterPro" id="IPR036592">
    <property type="entry name" value="PSI_PsaL_sf"/>
</dbReference>
<dbReference type="GO" id="GO:0009538">
    <property type="term" value="C:photosystem I reaction center"/>
    <property type="evidence" value="ECO:0007669"/>
    <property type="project" value="InterPro"/>
</dbReference>
<dbReference type="Gene3D" id="1.20.1240.10">
    <property type="entry name" value="Photosystem I PsaL, reaction centre subunit XI"/>
    <property type="match status" value="1"/>
</dbReference>
<dbReference type="GO" id="GO:0031676">
    <property type="term" value="C:plasma membrane-derived thylakoid membrane"/>
    <property type="evidence" value="ECO:0007669"/>
    <property type="project" value="UniProtKB-SubCell"/>
</dbReference>
<keyword evidence="7 11" id="KW-1133">Transmembrane helix</keyword>
<accession>B7K595</accession>
<dbReference type="InterPro" id="IPR003757">
    <property type="entry name" value="PSI_PsaL"/>
</dbReference>
<evidence type="ECO:0000256" key="1">
    <source>
        <dbReference type="ARBA" id="ARBA00004141"/>
    </source>
</evidence>
<evidence type="ECO:0000256" key="6">
    <source>
        <dbReference type="ARBA" id="ARBA00022836"/>
    </source>
</evidence>
<evidence type="ECO:0000313" key="14">
    <source>
        <dbReference type="Proteomes" id="UP000008204"/>
    </source>
</evidence>
<dbReference type="PANTHER" id="PTHR34803:SF2">
    <property type="entry name" value="PHOTOSYSTEM I REACTION CENTER SUBUNIT XI, CHLOROPLASTIC"/>
    <property type="match status" value="1"/>
</dbReference>
<dbReference type="HAMAP" id="MF_00447">
    <property type="entry name" value="PSI_PsaL"/>
    <property type="match status" value="1"/>
</dbReference>
<name>B7K595_RIPO1</name>
<evidence type="ECO:0000256" key="2">
    <source>
        <dbReference type="ARBA" id="ARBA00008820"/>
    </source>
</evidence>
<dbReference type="STRING" id="41431.PCC8801_3982"/>
<evidence type="ECO:0000256" key="5">
    <source>
        <dbReference type="ARBA" id="ARBA00022692"/>
    </source>
</evidence>
<keyword evidence="8 11" id="KW-0472">Membrane</keyword>
<evidence type="ECO:0000256" key="9">
    <source>
        <dbReference type="ARBA" id="ARBA00032768"/>
    </source>
</evidence>
<evidence type="ECO:0000313" key="13">
    <source>
        <dbReference type="EMBL" id="ACK67921.1"/>
    </source>
</evidence>
<evidence type="ECO:0000256" key="7">
    <source>
        <dbReference type="ARBA" id="ARBA00022989"/>
    </source>
</evidence>
<dbReference type="HOGENOM" id="CLU_092204_1_0_3"/>
<dbReference type="OrthoDB" id="464381at2"/>
<keyword evidence="14" id="KW-1185">Reference proteome</keyword>
<dbReference type="SUPFAM" id="SSF81568">
    <property type="entry name" value="Photosystem I reaction center subunit XI, PsaL"/>
    <property type="match status" value="1"/>
</dbReference>
<dbReference type="KEGG" id="cyp:PCC8801_3982"/>
<dbReference type="Proteomes" id="UP000008204">
    <property type="component" value="Chromosome"/>
</dbReference>
<reference evidence="14" key="1">
    <citation type="journal article" date="2011" name="MBio">
        <title>Novel metabolic attributes of the genus Cyanothece, comprising a group of unicellular nitrogen-fixing Cyanobacteria.</title>
        <authorList>
            <person name="Bandyopadhyay A."/>
            <person name="Elvitigala T."/>
            <person name="Welsh E."/>
            <person name="Stockel J."/>
            <person name="Liberton M."/>
            <person name="Min H."/>
            <person name="Sherman L.A."/>
            <person name="Pakrasi H.B."/>
        </authorList>
    </citation>
    <scope>NUCLEOTIDE SEQUENCE [LARGE SCALE GENOMIC DNA]</scope>
    <source>
        <strain evidence="14">PCC 8801</strain>
    </source>
</reference>
<dbReference type="PANTHER" id="PTHR34803">
    <property type="entry name" value="PHOTOSYSTEM I REACTION CENTER SUBUNIT XI, CHLOROPLASTIC"/>
    <property type="match status" value="1"/>
</dbReference>
<keyword evidence="5 11" id="KW-0812">Transmembrane</keyword>
<organism evidence="13 14">
    <name type="scientific">Rippkaea orientalis (strain PCC 8801 / RF-1)</name>
    <name type="common">Cyanothece sp. (strain PCC 8801)</name>
    <dbReference type="NCBI Taxonomy" id="41431"/>
    <lineage>
        <taxon>Bacteria</taxon>
        <taxon>Bacillati</taxon>
        <taxon>Cyanobacteriota</taxon>
        <taxon>Cyanophyceae</taxon>
        <taxon>Oscillatoriophycideae</taxon>
        <taxon>Chroococcales</taxon>
        <taxon>Aphanothecaceae</taxon>
        <taxon>Rippkaea</taxon>
        <taxon>Rippkaea orientalis</taxon>
    </lineage>
</organism>
<dbReference type="GO" id="GO:0015979">
    <property type="term" value="P:photosynthesis"/>
    <property type="evidence" value="ECO:0007669"/>
    <property type="project" value="UniProtKB-UniRule"/>
</dbReference>
<evidence type="ECO:0000256" key="3">
    <source>
        <dbReference type="ARBA" id="ARBA00019514"/>
    </source>
</evidence>
<evidence type="ECO:0000256" key="10">
    <source>
        <dbReference type="ARBA" id="ARBA00033437"/>
    </source>
</evidence>
<dbReference type="InterPro" id="IPR022980">
    <property type="entry name" value="PSI_suXI"/>
</dbReference>
<keyword evidence="4 11" id="KW-0602">Photosynthesis</keyword>